<sequence>MADPAKYWPGGIPPHVQCHGEPLEDDLAEEVKGWQLFLEENSVPREPGNEDENFEVSQRRRLVEQWALMDQEERDAYQDRAPDRDDGECWYPDALEGDLSRNLQEYGFCNLVVGQPQGPRDRALWAKMRVLLYQLDGQDGTSFGDVGAGGIEELPPRPPVDGIASQGTVVRPEDLYRWLWLEPARFDHMAMTSQGTVVFHQCETGMFFVDQEALETGRLRLCEIENNGQVVADTRVWPVFAYHVSSLIHGLSRSVDEVEEDGFIDNEGFNEILDMEKPVLELLEAMKAAIKIFPGAHVSAEQWERDIERYAPGYLEAEHRGGGLALGYDFGNFRTDAELQQLRRGD</sequence>
<evidence type="ECO:0000313" key="1">
    <source>
        <dbReference type="EMBL" id="KAK9413531.1"/>
    </source>
</evidence>
<keyword evidence="2" id="KW-1185">Reference proteome</keyword>
<proteinExistence type="predicted"/>
<comment type="caution">
    <text evidence="1">The sequence shown here is derived from an EMBL/GenBank/DDBJ whole genome shotgun (WGS) entry which is preliminary data.</text>
</comment>
<dbReference type="EMBL" id="JARVKF010000438">
    <property type="protein sequence ID" value="KAK9413531.1"/>
    <property type="molecule type" value="Genomic_DNA"/>
</dbReference>
<dbReference type="Proteomes" id="UP001408356">
    <property type="component" value="Unassembled WGS sequence"/>
</dbReference>
<name>A0ABR2UGM8_9PEZI</name>
<evidence type="ECO:0000313" key="2">
    <source>
        <dbReference type="Proteomes" id="UP001408356"/>
    </source>
</evidence>
<gene>
    <name evidence="1" type="ORF">SUNI508_11853</name>
</gene>
<protein>
    <submittedName>
        <fullName evidence="1">HNH nuclease domain-containing protein</fullName>
    </submittedName>
</protein>
<organism evidence="1 2">
    <name type="scientific">Seiridium unicorne</name>
    <dbReference type="NCBI Taxonomy" id="138068"/>
    <lineage>
        <taxon>Eukaryota</taxon>
        <taxon>Fungi</taxon>
        <taxon>Dikarya</taxon>
        <taxon>Ascomycota</taxon>
        <taxon>Pezizomycotina</taxon>
        <taxon>Sordariomycetes</taxon>
        <taxon>Xylariomycetidae</taxon>
        <taxon>Amphisphaeriales</taxon>
        <taxon>Sporocadaceae</taxon>
        <taxon>Seiridium</taxon>
    </lineage>
</organism>
<accession>A0ABR2UGM8</accession>
<reference evidence="1 2" key="1">
    <citation type="journal article" date="2024" name="J. Plant Pathol.">
        <title>Sequence and assembly of the genome of Seiridium unicorne, isolate CBS 538.82, causal agent of cypress canker disease.</title>
        <authorList>
            <person name="Scali E."/>
            <person name="Rocca G.D."/>
            <person name="Danti R."/>
            <person name="Garbelotto M."/>
            <person name="Barberini S."/>
            <person name="Baroncelli R."/>
            <person name="Emiliani G."/>
        </authorList>
    </citation>
    <scope>NUCLEOTIDE SEQUENCE [LARGE SCALE GENOMIC DNA]</scope>
    <source>
        <strain evidence="1 2">BM-138-508</strain>
    </source>
</reference>